<dbReference type="InterPro" id="IPR007037">
    <property type="entry name" value="SIP_rossman_dom"/>
</dbReference>
<dbReference type="GO" id="GO:0016491">
    <property type="term" value="F:oxidoreductase activity"/>
    <property type="evidence" value="ECO:0007669"/>
    <property type="project" value="InterPro"/>
</dbReference>
<comment type="caution">
    <text evidence="2">The sequence shown here is derived from an EMBL/GenBank/DDBJ whole genome shotgun (WGS) entry which is preliminary data.</text>
</comment>
<dbReference type="SUPFAM" id="SSF63380">
    <property type="entry name" value="Riboflavin synthase domain-like"/>
    <property type="match status" value="1"/>
</dbReference>
<reference evidence="2 3" key="1">
    <citation type="journal article" date="2013" name="Genome Announc.">
        <title>Draft Genome Sequence of Rhodococcus rhodnii Strain LMG5362, a Symbiont of Rhodnius prolixus (Hemiptera, Reduviidae, Triatominae), the Principle Vector of Trypanosoma cruzi.</title>
        <authorList>
            <person name="Pachebat J.A."/>
            <person name="van Keulen G."/>
            <person name="Whitten M.M."/>
            <person name="Girdwood S."/>
            <person name="Del Sol R."/>
            <person name="Dyson P.J."/>
            <person name="Facey P.D."/>
        </authorList>
    </citation>
    <scope>NUCLEOTIDE SEQUENCE [LARGE SCALE GENOMIC DNA]</scope>
    <source>
        <strain evidence="2 3">LMG 5362</strain>
    </source>
</reference>
<proteinExistence type="predicted"/>
<dbReference type="Gene3D" id="3.40.50.80">
    <property type="entry name" value="Nucleotide-binding domain of ferredoxin-NADP reductase (FNR) module"/>
    <property type="match status" value="1"/>
</dbReference>
<gene>
    <name evidence="2" type="ORF">Rrhod_3913</name>
</gene>
<dbReference type="PROSITE" id="PS51384">
    <property type="entry name" value="FAD_FR"/>
    <property type="match status" value="1"/>
</dbReference>
<evidence type="ECO:0000313" key="2">
    <source>
        <dbReference type="EMBL" id="EOM74750.1"/>
    </source>
</evidence>
<organism evidence="2 3">
    <name type="scientific">Rhodococcus rhodnii LMG 5362</name>
    <dbReference type="NCBI Taxonomy" id="1273125"/>
    <lineage>
        <taxon>Bacteria</taxon>
        <taxon>Bacillati</taxon>
        <taxon>Actinomycetota</taxon>
        <taxon>Actinomycetes</taxon>
        <taxon>Mycobacteriales</taxon>
        <taxon>Nocardiaceae</taxon>
        <taxon>Rhodococcus</taxon>
    </lineage>
</organism>
<dbReference type="AlphaFoldDB" id="R7WHT0"/>
<evidence type="ECO:0000313" key="3">
    <source>
        <dbReference type="Proteomes" id="UP000013525"/>
    </source>
</evidence>
<protein>
    <recommendedName>
        <fullName evidence="1">FAD-binding FR-type domain-containing protein</fullName>
    </recommendedName>
</protein>
<dbReference type="CDD" id="cd06193">
    <property type="entry name" value="siderophore_interacting"/>
    <property type="match status" value="1"/>
</dbReference>
<dbReference type="eggNOG" id="COG2375">
    <property type="taxonomic scope" value="Bacteria"/>
</dbReference>
<sequence length="274" mass="29488">MMENFGCTVTGRERIASNLLRVRFEVGPGDGVGYVPIVPGDEAVVFAFPGGEPGADAAPRNYTVRSYDPRANEMVVDIAEHPHGPAVDWFRTAEPGTRVPASGPRSWYSPPAAGHHVLAGDLAALPALARILEQTPSGVEVTVLAEVLAADELDYLPARANTVVVPLVGSGNGVSPTRLADALADLEFGDDAYCWFSGEAAATRAAKKQLRGRGWSRDRYDVVGYWREDAERWSARFEQRSDELLAVYTGALADGRSAEEATDLYEEALERAGL</sequence>
<dbReference type="InterPro" id="IPR017927">
    <property type="entry name" value="FAD-bd_FR_type"/>
</dbReference>
<dbReference type="Pfam" id="PF04954">
    <property type="entry name" value="SIP"/>
    <property type="match status" value="1"/>
</dbReference>
<dbReference type="InterPro" id="IPR017938">
    <property type="entry name" value="Riboflavin_synthase-like_b-brl"/>
</dbReference>
<accession>R7WHT0</accession>
<dbReference type="InterPro" id="IPR013113">
    <property type="entry name" value="SIP_FAD-bd"/>
</dbReference>
<keyword evidence="3" id="KW-1185">Reference proteome</keyword>
<dbReference type="Pfam" id="PF08021">
    <property type="entry name" value="FAD_binding_9"/>
    <property type="match status" value="1"/>
</dbReference>
<dbReference type="PANTHER" id="PTHR30157:SF0">
    <property type="entry name" value="NADPH-DEPENDENT FERRIC-CHELATE REDUCTASE"/>
    <property type="match status" value="1"/>
</dbReference>
<name>R7WHT0_9NOCA</name>
<dbReference type="Gene3D" id="2.40.30.10">
    <property type="entry name" value="Translation factors"/>
    <property type="match status" value="1"/>
</dbReference>
<dbReference type="EMBL" id="APMY01000118">
    <property type="protein sequence ID" value="EOM74750.1"/>
    <property type="molecule type" value="Genomic_DNA"/>
</dbReference>
<dbReference type="InterPro" id="IPR039261">
    <property type="entry name" value="FNR_nucleotide-bd"/>
</dbReference>
<feature type="domain" description="FAD-binding FR-type" evidence="1">
    <location>
        <begin position="2"/>
        <end position="111"/>
    </location>
</feature>
<dbReference type="Proteomes" id="UP000013525">
    <property type="component" value="Unassembled WGS sequence"/>
</dbReference>
<dbReference type="PANTHER" id="PTHR30157">
    <property type="entry name" value="FERRIC REDUCTASE, NADPH-DEPENDENT"/>
    <property type="match status" value="1"/>
</dbReference>
<dbReference type="PATRIC" id="fig|1273125.3.peg.3722"/>
<dbReference type="InterPro" id="IPR039374">
    <property type="entry name" value="SIP_fam"/>
</dbReference>
<evidence type="ECO:0000259" key="1">
    <source>
        <dbReference type="PROSITE" id="PS51384"/>
    </source>
</evidence>